<name>A0A444YLW0_ARAHY</name>
<gene>
    <name evidence="2" type="ORF">Ahy_B06g081755</name>
</gene>
<dbReference type="InterPro" id="IPR029480">
    <property type="entry name" value="Transpos_assoc"/>
</dbReference>
<comment type="caution">
    <text evidence="2">The sequence shown here is derived from an EMBL/GenBank/DDBJ whole genome shotgun (WGS) entry which is preliminary data.</text>
</comment>
<dbReference type="Pfam" id="PF13963">
    <property type="entry name" value="Transpos_assoc"/>
    <property type="match status" value="1"/>
</dbReference>
<reference evidence="2 3" key="1">
    <citation type="submission" date="2019-01" db="EMBL/GenBank/DDBJ databases">
        <title>Sequencing of cultivated peanut Arachis hypogaea provides insights into genome evolution and oil improvement.</title>
        <authorList>
            <person name="Chen X."/>
        </authorList>
    </citation>
    <scope>NUCLEOTIDE SEQUENCE [LARGE SCALE GENOMIC DNA]</scope>
    <source>
        <strain evidence="3">cv. Fuhuasheng</strain>
        <tissue evidence="2">Leaves</tissue>
    </source>
</reference>
<evidence type="ECO:0000313" key="3">
    <source>
        <dbReference type="Proteomes" id="UP000289738"/>
    </source>
</evidence>
<dbReference type="Proteomes" id="UP000289738">
    <property type="component" value="Chromosome B06"/>
</dbReference>
<proteinExistence type="predicted"/>
<dbReference type="AlphaFoldDB" id="A0A444YLW0"/>
<evidence type="ECO:0000313" key="2">
    <source>
        <dbReference type="EMBL" id="RYR02925.1"/>
    </source>
</evidence>
<evidence type="ECO:0000259" key="1">
    <source>
        <dbReference type="Pfam" id="PF13963"/>
    </source>
</evidence>
<feature type="domain" description="Transposase-associated" evidence="1">
    <location>
        <begin position="2"/>
        <end position="41"/>
    </location>
</feature>
<organism evidence="2 3">
    <name type="scientific">Arachis hypogaea</name>
    <name type="common">Peanut</name>
    <dbReference type="NCBI Taxonomy" id="3818"/>
    <lineage>
        <taxon>Eukaryota</taxon>
        <taxon>Viridiplantae</taxon>
        <taxon>Streptophyta</taxon>
        <taxon>Embryophyta</taxon>
        <taxon>Tracheophyta</taxon>
        <taxon>Spermatophyta</taxon>
        <taxon>Magnoliopsida</taxon>
        <taxon>eudicotyledons</taxon>
        <taxon>Gunneridae</taxon>
        <taxon>Pentapetalae</taxon>
        <taxon>rosids</taxon>
        <taxon>fabids</taxon>
        <taxon>Fabales</taxon>
        <taxon>Fabaceae</taxon>
        <taxon>Papilionoideae</taxon>
        <taxon>50 kb inversion clade</taxon>
        <taxon>dalbergioids sensu lato</taxon>
        <taxon>Dalbergieae</taxon>
        <taxon>Pterocarpus clade</taxon>
        <taxon>Arachis</taxon>
    </lineage>
</organism>
<sequence>MIHCPCPSCGFRLFQSRDDAYDHLLMKPFPTNYTFWLHHGERHVGESSSERHEREPCSVHRDPMRDMVHEAFNFQGFIADEEDSSNEYFGGLPKSCRICTTNLVTRPVILMSYLKMESRNCIRDAQNSRSWLSW</sequence>
<dbReference type="EMBL" id="SDMP01000016">
    <property type="protein sequence ID" value="RYR02925.1"/>
    <property type="molecule type" value="Genomic_DNA"/>
</dbReference>
<accession>A0A444YLW0</accession>
<keyword evidence="3" id="KW-1185">Reference proteome</keyword>
<protein>
    <recommendedName>
        <fullName evidence="1">Transposase-associated domain-containing protein</fullName>
    </recommendedName>
</protein>